<evidence type="ECO:0008006" key="10">
    <source>
        <dbReference type="Google" id="ProtNLM"/>
    </source>
</evidence>
<dbReference type="InterPro" id="IPR051243">
    <property type="entry name" value="PcG_WD-repeat"/>
</dbReference>
<evidence type="ECO:0000313" key="8">
    <source>
        <dbReference type="EMBL" id="KAJ2907345.1"/>
    </source>
</evidence>
<sequence>MNSQKKDEWELPKLYSSFGFQDDSRFLPSDPDNRNIDSEFMGVQFYPYLAPSENPIFAACSPKHVLICRISPKTRPANAHPVEILDEIRDGEELSNNWTVTWAMAEDATPLLCISGQDAKIKVYDVVKKSCTETLVGHGDDVNDLKTSPSDPLIIASASRDTTVRVWSLKLQHKAQPCMYILGGDAHQYDLLTLAFHQNGRYILSSGHDQIINLWTLTGELPSESKSTTQPTQIFYPHFSTSEVHSALIDCVAFFGDLVLSRACYEQKIVLWSIDGFDSTETLPSREDAPSNYDQNIPTRSAFSTGSKRFSRHLELQTKGVGQAGEMFYMRFGIYAYPGKYPILAFGNAKSKVFFWDFQRLRAFHIFMRDVKRGQRPRALDWFPAVKPKGRNPSSRFGSRETGTSDSSDRQSTYKDGALATWNDKYGMTNPTKLLAPHHTALLPTKDDFVARQASWSPSGEWCVVVGSGSQCAILRRRKEG</sequence>
<reference evidence="8" key="1">
    <citation type="submission" date="2022-07" db="EMBL/GenBank/DDBJ databases">
        <title>Draft genome sequence of Zalerion maritima ATCC 34329, a (micro)plastics degrading marine fungus.</title>
        <authorList>
            <person name="Paco A."/>
            <person name="Goncalves M.F.M."/>
            <person name="Rocha-Santos T.A.P."/>
            <person name="Alves A."/>
        </authorList>
    </citation>
    <scope>NUCLEOTIDE SEQUENCE</scope>
    <source>
        <strain evidence="8">ATCC 34329</strain>
    </source>
</reference>
<evidence type="ECO:0000256" key="5">
    <source>
        <dbReference type="ARBA" id="ARBA00023163"/>
    </source>
</evidence>
<evidence type="ECO:0000256" key="2">
    <source>
        <dbReference type="ARBA" id="ARBA00022574"/>
    </source>
</evidence>
<dbReference type="EMBL" id="JAKWBI020000001">
    <property type="protein sequence ID" value="KAJ2907345.1"/>
    <property type="molecule type" value="Genomic_DNA"/>
</dbReference>
<dbReference type="PROSITE" id="PS50294">
    <property type="entry name" value="WD_REPEATS_REGION"/>
    <property type="match status" value="2"/>
</dbReference>
<keyword evidence="2 6" id="KW-0853">WD repeat</keyword>
<accession>A0AAD5RYZ2</accession>
<keyword evidence="3" id="KW-0677">Repeat</keyword>
<evidence type="ECO:0000256" key="7">
    <source>
        <dbReference type="SAM" id="MobiDB-lite"/>
    </source>
</evidence>
<keyword evidence="9" id="KW-1185">Reference proteome</keyword>
<keyword evidence="4" id="KW-0805">Transcription regulation</keyword>
<comment type="similarity">
    <text evidence="1">Belongs to the WD repeat ESC family.</text>
</comment>
<gene>
    <name evidence="8" type="ORF">MKZ38_003202</name>
</gene>
<evidence type="ECO:0000256" key="6">
    <source>
        <dbReference type="PROSITE-ProRule" id="PRU00221"/>
    </source>
</evidence>
<feature type="repeat" description="WD" evidence="6">
    <location>
        <begin position="184"/>
        <end position="217"/>
    </location>
</feature>
<organism evidence="8 9">
    <name type="scientific">Zalerion maritima</name>
    <dbReference type="NCBI Taxonomy" id="339359"/>
    <lineage>
        <taxon>Eukaryota</taxon>
        <taxon>Fungi</taxon>
        <taxon>Dikarya</taxon>
        <taxon>Ascomycota</taxon>
        <taxon>Pezizomycotina</taxon>
        <taxon>Sordariomycetes</taxon>
        <taxon>Lulworthiomycetidae</taxon>
        <taxon>Lulworthiales</taxon>
        <taxon>Lulworthiaceae</taxon>
        <taxon>Zalerion</taxon>
    </lineage>
</organism>
<dbReference type="AlphaFoldDB" id="A0AAD5RYZ2"/>
<dbReference type="InterPro" id="IPR015943">
    <property type="entry name" value="WD40/YVTN_repeat-like_dom_sf"/>
</dbReference>
<dbReference type="PROSITE" id="PS50082">
    <property type="entry name" value="WD_REPEATS_2"/>
    <property type="match status" value="2"/>
</dbReference>
<dbReference type="InterPro" id="IPR036322">
    <property type="entry name" value="WD40_repeat_dom_sf"/>
</dbReference>
<keyword evidence="5" id="KW-0804">Transcription</keyword>
<evidence type="ECO:0000256" key="1">
    <source>
        <dbReference type="ARBA" id="ARBA00008075"/>
    </source>
</evidence>
<dbReference type="SUPFAM" id="SSF50978">
    <property type="entry name" value="WD40 repeat-like"/>
    <property type="match status" value="1"/>
</dbReference>
<comment type="caution">
    <text evidence="8">The sequence shown here is derived from an EMBL/GenBank/DDBJ whole genome shotgun (WGS) entry which is preliminary data.</text>
</comment>
<dbReference type="PANTHER" id="PTHR10253">
    <property type="entry name" value="POLYCOMB PROTEIN"/>
    <property type="match status" value="1"/>
</dbReference>
<feature type="repeat" description="WD" evidence="6">
    <location>
        <begin position="135"/>
        <end position="170"/>
    </location>
</feature>
<evidence type="ECO:0000313" key="9">
    <source>
        <dbReference type="Proteomes" id="UP001201980"/>
    </source>
</evidence>
<feature type="region of interest" description="Disordered" evidence="7">
    <location>
        <begin position="382"/>
        <end position="413"/>
    </location>
</feature>
<dbReference type="Pfam" id="PF00400">
    <property type="entry name" value="WD40"/>
    <property type="match status" value="2"/>
</dbReference>
<evidence type="ECO:0000256" key="4">
    <source>
        <dbReference type="ARBA" id="ARBA00023015"/>
    </source>
</evidence>
<protein>
    <recommendedName>
        <fullName evidence="10">Embryonic ectoderm development protein</fullName>
    </recommendedName>
</protein>
<dbReference type="Gene3D" id="2.130.10.10">
    <property type="entry name" value="YVTN repeat-like/Quinoprotein amine dehydrogenase"/>
    <property type="match status" value="1"/>
</dbReference>
<feature type="compositionally biased region" description="Polar residues" evidence="7">
    <location>
        <begin position="392"/>
        <end position="406"/>
    </location>
</feature>
<dbReference type="SMART" id="SM00320">
    <property type="entry name" value="WD40"/>
    <property type="match status" value="3"/>
</dbReference>
<dbReference type="InterPro" id="IPR001680">
    <property type="entry name" value="WD40_rpt"/>
</dbReference>
<proteinExistence type="inferred from homology"/>
<evidence type="ECO:0000256" key="3">
    <source>
        <dbReference type="ARBA" id="ARBA00022737"/>
    </source>
</evidence>
<dbReference type="Proteomes" id="UP001201980">
    <property type="component" value="Unassembled WGS sequence"/>
</dbReference>
<name>A0AAD5RYZ2_9PEZI</name>